<keyword evidence="4" id="KW-1185">Reference proteome</keyword>
<proteinExistence type="predicted"/>
<protein>
    <recommendedName>
        <fullName evidence="1">chitinase</fullName>
        <ecNumber evidence="1">3.2.1.14</ecNumber>
    </recommendedName>
</protein>
<dbReference type="PROSITE" id="PS51910">
    <property type="entry name" value="GH18_2"/>
    <property type="match status" value="1"/>
</dbReference>
<evidence type="ECO:0000313" key="4">
    <source>
        <dbReference type="Proteomes" id="UP001147747"/>
    </source>
</evidence>
<dbReference type="GO" id="GO:0005975">
    <property type="term" value="P:carbohydrate metabolic process"/>
    <property type="evidence" value="ECO:0007669"/>
    <property type="project" value="InterPro"/>
</dbReference>
<sequence>MPQAIVLTTDPAFVYFHPTTFEVIPKDARDVPLYSQFTAVKERKQSLRTWVSIGGWAFNDATNSLNTQTAFSDMSSSAANRQAFATSLIQFMNTYGFDGVDIDWGYHGADDCGGLPADTENFALLLSDLKEAFGGRFCISVTLPSSYWYLRWFDLQAMEKSVDFFNLMSYDIHGVWDSSSKFTGPYVRPHTNLTEIRLGLDLTCFDETTFRPRNSTWSFAGMVDLSHSKIHRAISLAVSLAKAVLPESVRTLPGYCRMQRSAVSLPAIPSPPRSIKKLL</sequence>
<dbReference type="PANTHER" id="PTHR11177:SF333">
    <property type="entry name" value="CHITINASE"/>
    <property type="match status" value="1"/>
</dbReference>
<evidence type="ECO:0000256" key="1">
    <source>
        <dbReference type="ARBA" id="ARBA00012729"/>
    </source>
</evidence>
<dbReference type="Gene3D" id="3.20.20.80">
    <property type="entry name" value="Glycosidases"/>
    <property type="match status" value="1"/>
</dbReference>
<dbReference type="SMART" id="SM00636">
    <property type="entry name" value="Glyco_18"/>
    <property type="match status" value="1"/>
</dbReference>
<dbReference type="Proteomes" id="UP001147747">
    <property type="component" value="Unassembled WGS sequence"/>
</dbReference>
<dbReference type="GeneID" id="81371954"/>
<accession>A0A9W9VMD7</accession>
<dbReference type="GO" id="GO:0008843">
    <property type="term" value="F:endochitinase activity"/>
    <property type="evidence" value="ECO:0007669"/>
    <property type="project" value="UniProtKB-EC"/>
</dbReference>
<comment type="caution">
    <text evidence="3">The sequence shown here is derived from an EMBL/GenBank/DDBJ whole genome shotgun (WGS) entry which is preliminary data.</text>
</comment>
<reference evidence="3" key="2">
    <citation type="journal article" date="2023" name="IMA Fungus">
        <title>Comparative genomic study of the Penicillium genus elucidates a diverse pangenome and 15 lateral gene transfer events.</title>
        <authorList>
            <person name="Petersen C."/>
            <person name="Sorensen T."/>
            <person name="Nielsen M.R."/>
            <person name="Sondergaard T.E."/>
            <person name="Sorensen J.L."/>
            <person name="Fitzpatrick D.A."/>
            <person name="Frisvad J.C."/>
            <person name="Nielsen K.L."/>
        </authorList>
    </citation>
    <scope>NUCLEOTIDE SEQUENCE</scope>
    <source>
        <strain evidence="3">IBT 29677</strain>
    </source>
</reference>
<dbReference type="AlphaFoldDB" id="A0A9W9VMD7"/>
<dbReference type="InterPro" id="IPR011583">
    <property type="entry name" value="Chitinase_II/V-like_cat"/>
</dbReference>
<dbReference type="GO" id="GO:0008061">
    <property type="term" value="F:chitin binding"/>
    <property type="evidence" value="ECO:0007669"/>
    <property type="project" value="InterPro"/>
</dbReference>
<dbReference type="EMBL" id="JAPZBU010000009">
    <property type="protein sequence ID" value="KAJ5385796.1"/>
    <property type="molecule type" value="Genomic_DNA"/>
</dbReference>
<dbReference type="InterPro" id="IPR001223">
    <property type="entry name" value="Glyco_hydro18_cat"/>
</dbReference>
<reference evidence="3" key="1">
    <citation type="submission" date="2022-12" db="EMBL/GenBank/DDBJ databases">
        <authorList>
            <person name="Petersen C."/>
        </authorList>
    </citation>
    <scope>NUCLEOTIDE SEQUENCE</scope>
    <source>
        <strain evidence="3">IBT 29677</strain>
    </source>
</reference>
<name>A0A9W9VMD7_9EURO</name>
<dbReference type="InterPro" id="IPR050314">
    <property type="entry name" value="Glycosyl_Hydrlase_18"/>
</dbReference>
<feature type="domain" description="GH18" evidence="2">
    <location>
        <begin position="1"/>
        <end position="279"/>
    </location>
</feature>
<dbReference type="PANTHER" id="PTHR11177">
    <property type="entry name" value="CHITINASE"/>
    <property type="match status" value="1"/>
</dbReference>
<evidence type="ECO:0000259" key="2">
    <source>
        <dbReference type="PROSITE" id="PS51910"/>
    </source>
</evidence>
<dbReference type="Pfam" id="PF00704">
    <property type="entry name" value="Glyco_hydro_18"/>
    <property type="match status" value="1"/>
</dbReference>
<dbReference type="RefSeq" id="XP_056483594.1">
    <property type="nucleotide sequence ID" value="XM_056632974.1"/>
</dbReference>
<gene>
    <name evidence="3" type="ORF">N7509_008337</name>
</gene>
<dbReference type="InterPro" id="IPR017853">
    <property type="entry name" value="GH"/>
</dbReference>
<dbReference type="EC" id="3.2.1.14" evidence="1"/>
<dbReference type="SUPFAM" id="SSF51445">
    <property type="entry name" value="(Trans)glycosidases"/>
    <property type="match status" value="1"/>
</dbReference>
<organism evidence="3 4">
    <name type="scientific">Penicillium cosmopolitanum</name>
    <dbReference type="NCBI Taxonomy" id="1131564"/>
    <lineage>
        <taxon>Eukaryota</taxon>
        <taxon>Fungi</taxon>
        <taxon>Dikarya</taxon>
        <taxon>Ascomycota</taxon>
        <taxon>Pezizomycotina</taxon>
        <taxon>Eurotiomycetes</taxon>
        <taxon>Eurotiomycetidae</taxon>
        <taxon>Eurotiales</taxon>
        <taxon>Aspergillaceae</taxon>
        <taxon>Penicillium</taxon>
    </lineage>
</organism>
<dbReference type="OrthoDB" id="73875at2759"/>
<evidence type="ECO:0000313" key="3">
    <source>
        <dbReference type="EMBL" id="KAJ5385796.1"/>
    </source>
</evidence>